<dbReference type="InterPro" id="IPR013783">
    <property type="entry name" value="Ig-like_fold"/>
</dbReference>
<evidence type="ECO:0000256" key="5">
    <source>
        <dbReference type="SAM" id="Phobius"/>
    </source>
</evidence>
<dbReference type="EMBL" id="CP016793">
    <property type="protein sequence ID" value="ANZ36944.1"/>
    <property type="molecule type" value="Genomic_DNA"/>
</dbReference>
<keyword evidence="5" id="KW-1133">Transmembrane helix</keyword>
<feature type="region of interest" description="Disordered" evidence="4">
    <location>
        <begin position="33"/>
        <end position="132"/>
    </location>
</feature>
<evidence type="ECO:0000313" key="7">
    <source>
        <dbReference type="EMBL" id="ANZ36944.1"/>
    </source>
</evidence>
<feature type="compositionally biased region" description="Polar residues" evidence="4">
    <location>
        <begin position="39"/>
        <end position="50"/>
    </location>
</feature>
<dbReference type="Gene3D" id="2.60.40.10">
    <property type="entry name" value="Immunoglobulins"/>
    <property type="match status" value="3"/>
</dbReference>
<feature type="chain" id="PRO_5008538117" description="SD-repeat containing protein B domain-containing protein" evidence="6">
    <location>
        <begin position="34"/>
        <end position="1057"/>
    </location>
</feature>
<evidence type="ECO:0000256" key="2">
    <source>
        <dbReference type="ARBA" id="ARBA00022525"/>
    </source>
</evidence>
<accession>A0A1B2HGV3</accession>
<evidence type="ECO:0000256" key="4">
    <source>
        <dbReference type="SAM" id="MobiDB-lite"/>
    </source>
</evidence>
<dbReference type="Proteomes" id="UP000093053">
    <property type="component" value="Chromosome"/>
</dbReference>
<keyword evidence="5" id="KW-0472">Membrane</keyword>
<dbReference type="KEGG" id="led:BBK82_13540"/>
<feature type="transmembrane region" description="Helical" evidence="5">
    <location>
        <begin position="1032"/>
        <end position="1052"/>
    </location>
</feature>
<keyword evidence="2" id="KW-0964">Secreted</keyword>
<evidence type="ECO:0000256" key="3">
    <source>
        <dbReference type="ARBA" id="ARBA00022729"/>
    </source>
</evidence>
<evidence type="ECO:0008006" key="9">
    <source>
        <dbReference type="Google" id="ProtNLM"/>
    </source>
</evidence>
<feature type="signal peptide" evidence="6">
    <location>
        <begin position="1"/>
        <end position="33"/>
    </location>
</feature>
<dbReference type="STRING" id="1586287.BBK82_13540"/>
<sequence length="1057" mass="110989">MSERSVSRALLKIGAMTTAALIAFGGASAGAFAQEPETPATSVEQTPSNQPSEPATPPTTPSTTPPSTPDPAPSTEPVPPSTPATEPSVPPSQAPVPPGTTPDLPSTPDTKPEETPPPPQDGWEGGPSRPDLSVQLTFGRAEYRPGEDVDATLVVRNSGAAPAAGIRLSHHVQDAWIVSGADELGSRPSLRPAEQKVINLKLRPKWDWSKDVRVEFRATVDGVADPTPGDNGVTGSVKIRQEVGTAGGLLYVDKNGNGSPDLNEDLDNTYVYVRGGTPQVTRSVLSSAVGELRFGDLPVGEYVVTQLYSGSNTYVIDPAHSTFVVENGKHTTVTLPAVPAVDSVLGATMAFGKSTYHRDEKLGITVTLTNSGTRPLSGVVAVCEEHSPDYLRSTSPGWGALHPDGAGVVVPAGGSVTVEVTDEVPQNMRYRTVYAFCKFGNNGRNSQGYKSVQGIYASIKGTFGDLSGTLENSENGQKIADTPIAVLDATTRRLLKSIKTDRNGAFLAYDVPVGRVELVVAGRWKSAAPFVVDVLADRSNEVALSVVPGPEVPDLGANVPDLAITAKFEKDSYDVGEPLKLKVVAKHVGTGFALRAQVRSEYVTGEMDYDRKQFGDLGAYPARGVELWPGESREVTLVGQVPYTLTADGQVTLRLVVDSGYLHQDPNLADNVVQPVADVTYPSGDLAVHVYADRNGNGRRDAGEEQGDTPVSTSGGTSSNGYRDGRTDASGRVVFRDLPLGTYRVNAELRDGWVRAVPVEATISAGVETPVEIRGVRPLSDKLPASVRFVQRSYAAGQDYQADVTITNNTGADLPAVKAYCSGPGDAGEIYNSGAGWGDLVWNGAGVPVANGETKTVRVSGEQPKDSPAIGYATIGCSIGPDPHDPGATQAGDEFRVPGQRGVAHLELVRDDPNGGQATPVADMPVVLVDRISLEPVARTVTGADGVFLLRDLPVGRYHVVVPGPWQVEFRHSNPYLHVVNGPSVRQRAYLVPGPEVEDPGYPLPENQAPVARTPVASGGGGEVLAKTGASVLGLGVLGALLVAFGVGASVIGRKRA</sequence>
<name>A0A1B2HGV3_9PSEU</name>
<dbReference type="AlphaFoldDB" id="A0A1B2HGV3"/>
<evidence type="ECO:0000256" key="6">
    <source>
        <dbReference type="SAM" id="SignalP"/>
    </source>
</evidence>
<feature type="region of interest" description="Disordered" evidence="4">
    <location>
        <begin position="695"/>
        <end position="728"/>
    </location>
</feature>
<feature type="compositionally biased region" description="Polar residues" evidence="4">
    <location>
        <begin position="709"/>
        <end position="721"/>
    </location>
</feature>
<keyword evidence="5" id="KW-0812">Transmembrane</keyword>
<keyword evidence="8" id="KW-1185">Reference proteome</keyword>
<dbReference type="SUPFAM" id="SSF49478">
    <property type="entry name" value="Cna protein B-type domain"/>
    <property type="match status" value="1"/>
</dbReference>
<organism evidence="7 8">
    <name type="scientific">Lentzea guizhouensis</name>
    <dbReference type="NCBI Taxonomy" id="1586287"/>
    <lineage>
        <taxon>Bacteria</taxon>
        <taxon>Bacillati</taxon>
        <taxon>Actinomycetota</taxon>
        <taxon>Actinomycetes</taxon>
        <taxon>Pseudonocardiales</taxon>
        <taxon>Pseudonocardiaceae</taxon>
        <taxon>Lentzea</taxon>
    </lineage>
</organism>
<dbReference type="PANTHER" id="PTHR36108">
    <property type="entry name" value="COLOSSIN-B-RELATED"/>
    <property type="match status" value="1"/>
</dbReference>
<gene>
    <name evidence="7" type="ORF">BBK82_13540</name>
</gene>
<dbReference type="SUPFAM" id="SSF117074">
    <property type="entry name" value="Hypothetical protein PA1324"/>
    <property type="match status" value="2"/>
</dbReference>
<evidence type="ECO:0000313" key="8">
    <source>
        <dbReference type="Proteomes" id="UP000093053"/>
    </source>
</evidence>
<dbReference type="PANTHER" id="PTHR36108:SF13">
    <property type="entry name" value="COLOSSIN-B-RELATED"/>
    <property type="match status" value="1"/>
</dbReference>
<dbReference type="GO" id="GO:0005975">
    <property type="term" value="P:carbohydrate metabolic process"/>
    <property type="evidence" value="ECO:0007669"/>
    <property type="project" value="UniProtKB-ARBA"/>
</dbReference>
<proteinExistence type="inferred from homology"/>
<protein>
    <recommendedName>
        <fullName evidence="9">SD-repeat containing protein B domain-containing protein</fullName>
    </recommendedName>
</protein>
<feature type="compositionally biased region" description="Pro residues" evidence="4">
    <location>
        <begin position="54"/>
        <end position="100"/>
    </location>
</feature>
<comment type="similarity">
    <text evidence="1">Belongs to the serine-aspartate repeat-containing protein (SDr) family.</text>
</comment>
<reference evidence="7 8" key="1">
    <citation type="submission" date="2016-07" db="EMBL/GenBank/DDBJ databases">
        <title>Complete genome sequence of the Lentzea guizhouensis DHS C013.</title>
        <authorList>
            <person name="Cao C."/>
        </authorList>
    </citation>
    <scope>NUCLEOTIDE SEQUENCE [LARGE SCALE GENOMIC DNA]</scope>
    <source>
        <strain evidence="7 8">DHS C013</strain>
    </source>
</reference>
<evidence type="ECO:0000256" key="1">
    <source>
        <dbReference type="ARBA" id="ARBA00007257"/>
    </source>
</evidence>
<keyword evidence="3 6" id="KW-0732">Signal</keyword>